<evidence type="ECO:0000313" key="2">
    <source>
        <dbReference type="EMBL" id="RQG93932.1"/>
    </source>
</evidence>
<dbReference type="Proteomes" id="UP000281431">
    <property type="component" value="Unassembled WGS sequence"/>
</dbReference>
<dbReference type="EMBL" id="REFZ01000064">
    <property type="protein sequence ID" value="RQG93932.1"/>
    <property type="molecule type" value="Genomic_DNA"/>
</dbReference>
<accession>A0A3N6N6E4</accession>
<feature type="transmembrane region" description="Helical" evidence="1">
    <location>
        <begin position="46"/>
        <end position="69"/>
    </location>
</feature>
<comment type="caution">
    <text evidence="2">The sequence shown here is derived from an EMBL/GenBank/DDBJ whole genome shotgun (WGS) entry which is preliminary data.</text>
</comment>
<keyword evidence="1" id="KW-0472">Membrane</keyword>
<sequence>MIAFGVTVGTVLLVVQELYRPVGPGTRIQSRVPYQEFVPGSMDASIALWLFVFGVALVSLNFGIGLALAEIGD</sequence>
<evidence type="ECO:0000256" key="1">
    <source>
        <dbReference type="SAM" id="Phobius"/>
    </source>
</evidence>
<dbReference type="AlphaFoldDB" id="A0A3N6N6E4"/>
<reference evidence="2 3" key="1">
    <citation type="submission" date="2018-10" db="EMBL/GenBank/DDBJ databases">
        <title>Natrarchaeobius chitinivorans gen. nov., sp. nov., and Natrarchaeobius haloalkaliphilus sp. nov., alkaliphilic, chitin-utilizing haloarchaea from hypersaline alkaline lakes.</title>
        <authorList>
            <person name="Sorokin D.Y."/>
            <person name="Elcheninov A.G."/>
            <person name="Kostrikina N.A."/>
            <person name="Bale N.J."/>
            <person name="Sinninghe Damste J.S."/>
            <person name="Khijniak T.V."/>
            <person name="Kublanov I.V."/>
            <person name="Toshchakov S.V."/>
        </authorList>
    </citation>
    <scope>NUCLEOTIDE SEQUENCE [LARGE SCALE GENOMIC DNA]</scope>
    <source>
        <strain evidence="2 3">AArcht7</strain>
    </source>
</reference>
<name>A0A3N6N6E4_NATCH</name>
<keyword evidence="1" id="KW-0812">Transmembrane</keyword>
<protein>
    <submittedName>
        <fullName evidence="2">Uncharacterized protein</fullName>
    </submittedName>
</protein>
<keyword evidence="3" id="KW-1185">Reference proteome</keyword>
<proteinExistence type="predicted"/>
<gene>
    <name evidence="2" type="ORF">EA472_22405</name>
</gene>
<keyword evidence="1" id="KW-1133">Transmembrane helix</keyword>
<evidence type="ECO:0000313" key="3">
    <source>
        <dbReference type="Proteomes" id="UP000281431"/>
    </source>
</evidence>
<organism evidence="2 3">
    <name type="scientific">Natrarchaeobius chitinivorans</name>
    <dbReference type="NCBI Taxonomy" id="1679083"/>
    <lineage>
        <taxon>Archaea</taxon>
        <taxon>Methanobacteriati</taxon>
        <taxon>Methanobacteriota</taxon>
        <taxon>Stenosarchaea group</taxon>
        <taxon>Halobacteria</taxon>
        <taxon>Halobacteriales</taxon>
        <taxon>Natrialbaceae</taxon>
        <taxon>Natrarchaeobius</taxon>
    </lineage>
</organism>